<evidence type="ECO:0000313" key="1">
    <source>
        <dbReference type="EMBL" id="KAK7077676.1"/>
    </source>
</evidence>
<sequence>IGDCPRVPGLRHMEIHTCTTVSPYLFLQYYKSRRISKWGEANPTRSWTLLL</sequence>
<protein>
    <submittedName>
        <fullName evidence="1">Uncharacterized protein</fullName>
    </submittedName>
</protein>
<gene>
    <name evidence="1" type="ORF">SK128_023467</name>
</gene>
<dbReference type="Proteomes" id="UP001381693">
    <property type="component" value="Unassembled WGS sequence"/>
</dbReference>
<name>A0AAN9A264_HALRR</name>
<accession>A0AAN9A264</accession>
<feature type="non-terminal residue" evidence="1">
    <location>
        <position position="1"/>
    </location>
</feature>
<keyword evidence="2" id="KW-1185">Reference proteome</keyword>
<proteinExistence type="predicted"/>
<dbReference type="EMBL" id="JAXCGZ010008407">
    <property type="protein sequence ID" value="KAK7077676.1"/>
    <property type="molecule type" value="Genomic_DNA"/>
</dbReference>
<reference evidence="1 2" key="1">
    <citation type="submission" date="2023-11" db="EMBL/GenBank/DDBJ databases">
        <title>Halocaridina rubra genome assembly.</title>
        <authorList>
            <person name="Smith C."/>
        </authorList>
    </citation>
    <scope>NUCLEOTIDE SEQUENCE [LARGE SCALE GENOMIC DNA]</scope>
    <source>
        <strain evidence="1">EP-1</strain>
        <tissue evidence="1">Whole</tissue>
    </source>
</reference>
<dbReference type="AlphaFoldDB" id="A0AAN9A264"/>
<comment type="caution">
    <text evidence="1">The sequence shown here is derived from an EMBL/GenBank/DDBJ whole genome shotgun (WGS) entry which is preliminary data.</text>
</comment>
<organism evidence="1 2">
    <name type="scientific">Halocaridina rubra</name>
    <name type="common">Hawaiian red shrimp</name>
    <dbReference type="NCBI Taxonomy" id="373956"/>
    <lineage>
        <taxon>Eukaryota</taxon>
        <taxon>Metazoa</taxon>
        <taxon>Ecdysozoa</taxon>
        <taxon>Arthropoda</taxon>
        <taxon>Crustacea</taxon>
        <taxon>Multicrustacea</taxon>
        <taxon>Malacostraca</taxon>
        <taxon>Eumalacostraca</taxon>
        <taxon>Eucarida</taxon>
        <taxon>Decapoda</taxon>
        <taxon>Pleocyemata</taxon>
        <taxon>Caridea</taxon>
        <taxon>Atyoidea</taxon>
        <taxon>Atyidae</taxon>
        <taxon>Halocaridina</taxon>
    </lineage>
</organism>
<evidence type="ECO:0000313" key="2">
    <source>
        <dbReference type="Proteomes" id="UP001381693"/>
    </source>
</evidence>